<dbReference type="EMBL" id="JAUFQC010000030">
    <property type="protein sequence ID" value="MDN3612702.1"/>
    <property type="molecule type" value="Genomic_DNA"/>
</dbReference>
<proteinExistence type="predicted"/>
<keyword evidence="1" id="KW-0472">Membrane</keyword>
<evidence type="ECO:0000313" key="3">
    <source>
        <dbReference type="EMBL" id="MDN3612702.1"/>
    </source>
</evidence>
<protein>
    <submittedName>
        <fullName evidence="2">Uncharacterized protein</fullName>
    </submittedName>
</protein>
<organism evidence="2 4">
    <name type="scientific">Vibrio ostreicida</name>
    <dbReference type="NCBI Taxonomy" id="526588"/>
    <lineage>
        <taxon>Bacteria</taxon>
        <taxon>Pseudomonadati</taxon>
        <taxon>Pseudomonadota</taxon>
        <taxon>Gammaproteobacteria</taxon>
        <taxon>Vibrionales</taxon>
        <taxon>Vibrionaceae</taxon>
        <taxon>Vibrio</taxon>
    </lineage>
</organism>
<dbReference type="Proteomes" id="UP001238540">
    <property type="component" value="Unassembled WGS sequence"/>
</dbReference>
<reference evidence="2" key="3">
    <citation type="submission" date="2023-06" db="EMBL/GenBank/DDBJ databases">
        <authorList>
            <person name="Lucena T."/>
            <person name="Sun Q."/>
        </authorList>
    </citation>
    <scope>NUCLEOTIDE SEQUENCE</scope>
    <source>
        <strain evidence="2">CECT 7398</strain>
    </source>
</reference>
<accession>A0ABT8BXP6</accession>
<gene>
    <name evidence="2" type="ORF">QWZ16_19535</name>
    <name evidence="3" type="ORF">QWZ16_24285</name>
</gene>
<keyword evidence="4" id="KW-1185">Reference proteome</keyword>
<evidence type="ECO:0000313" key="4">
    <source>
        <dbReference type="Proteomes" id="UP001238540"/>
    </source>
</evidence>
<keyword evidence="1" id="KW-1133">Transmembrane helix</keyword>
<keyword evidence="1" id="KW-0812">Transmembrane</keyword>
<dbReference type="RefSeq" id="WP_290313171.1">
    <property type="nucleotide sequence ID" value="NZ_JAUFQC010000027.1"/>
</dbReference>
<name>A0ABT8BXP6_9VIBR</name>
<reference evidence="2" key="1">
    <citation type="journal article" date="2014" name="Int. J. Syst. Evol. Microbiol.">
        <title>Complete genome of a new Firmicutes species belonging to the dominant human colonic microbiota ('Ruminococcus bicirculans') reveals two chromosomes and a selective capacity to utilize plant glucans.</title>
        <authorList>
            <consortium name="NISC Comparative Sequencing Program"/>
            <person name="Wegmann U."/>
            <person name="Louis P."/>
            <person name="Goesmann A."/>
            <person name="Henrissat B."/>
            <person name="Duncan S.H."/>
            <person name="Flint H.J."/>
        </authorList>
    </citation>
    <scope>NUCLEOTIDE SEQUENCE</scope>
    <source>
        <strain evidence="2">CECT 7398</strain>
    </source>
</reference>
<evidence type="ECO:0000313" key="2">
    <source>
        <dbReference type="EMBL" id="MDN3611793.1"/>
    </source>
</evidence>
<feature type="transmembrane region" description="Helical" evidence="1">
    <location>
        <begin position="12"/>
        <end position="32"/>
    </location>
</feature>
<dbReference type="EMBL" id="JAUFQC010000027">
    <property type="protein sequence ID" value="MDN3611793.1"/>
    <property type="molecule type" value="Genomic_DNA"/>
</dbReference>
<comment type="caution">
    <text evidence="2">The sequence shown here is derived from an EMBL/GenBank/DDBJ whole genome shotgun (WGS) entry which is preliminary data.</text>
</comment>
<evidence type="ECO:0000256" key="1">
    <source>
        <dbReference type="SAM" id="Phobius"/>
    </source>
</evidence>
<reference evidence="4" key="2">
    <citation type="journal article" date="2019" name="Int. J. Syst. Evol. Microbiol.">
        <title>The Global Catalogue of Microorganisms (GCM) 10K type strain sequencing project: providing services to taxonomists for standard genome sequencing and annotation.</title>
        <authorList>
            <consortium name="The Broad Institute Genomics Platform"/>
            <consortium name="The Broad Institute Genome Sequencing Center for Infectious Disease"/>
            <person name="Wu L."/>
            <person name="Ma J."/>
        </authorList>
    </citation>
    <scope>NUCLEOTIDE SEQUENCE [LARGE SCALE GENOMIC DNA]</scope>
    <source>
        <strain evidence="4">CECT 7398</strain>
    </source>
</reference>
<sequence length="48" mass="5415">MKSDSWLSKNIRLLAASTIILAYLTICILDSGDVDLIEPWLDLLKHCL</sequence>